<dbReference type="Gene3D" id="3.80.10.10">
    <property type="entry name" value="Ribonuclease Inhibitor"/>
    <property type="match status" value="1"/>
</dbReference>
<reference evidence="1" key="1">
    <citation type="submission" date="2020-11" db="EMBL/GenBank/DDBJ databases">
        <authorList>
            <consortium name="DOE Joint Genome Institute"/>
            <person name="Ahrendt S."/>
            <person name="Riley R."/>
            <person name="Andreopoulos W."/>
            <person name="Labutti K."/>
            <person name="Pangilinan J."/>
            <person name="Ruiz-Duenas F.J."/>
            <person name="Barrasa J.M."/>
            <person name="Sanchez-Garcia M."/>
            <person name="Camarero S."/>
            <person name="Miyauchi S."/>
            <person name="Serrano A."/>
            <person name="Linde D."/>
            <person name="Babiker R."/>
            <person name="Drula E."/>
            <person name="Ayuso-Fernandez I."/>
            <person name="Pacheco R."/>
            <person name="Padilla G."/>
            <person name="Ferreira P."/>
            <person name="Barriuso J."/>
            <person name="Kellner H."/>
            <person name="Castanera R."/>
            <person name="Alfaro M."/>
            <person name="Ramirez L."/>
            <person name="Pisabarro A.G."/>
            <person name="Kuo A."/>
            <person name="Tritt A."/>
            <person name="Lipzen A."/>
            <person name="He G."/>
            <person name="Yan M."/>
            <person name="Ng V."/>
            <person name="Cullen D."/>
            <person name="Martin F."/>
            <person name="Rosso M.-N."/>
            <person name="Henrissat B."/>
            <person name="Hibbett D."/>
            <person name="Martinez A.T."/>
            <person name="Grigoriev I.V."/>
        </authorList>
    </citation>
    <scope>NUCLEOTIDE SEQUENCE</scope>
    <source>
        <strain evidence="1">CBS 506.95</strain>
    </source>
</reference>
<evidence type="ECO:0000313" key="2">
    <source>
        <dbReference type="Proteomes" id="UP000807306"/>
    </source>
</evidence>
<accession>A0A9P6E4F6</accession>
<dbReference type="InterPro" id="IPR032675">
    <property type="entry name" value="LRR_dom_sf"/>
</dbReference>
<comment type="caution">
    <text evidence="1">The sequence shown here is derived from an EMBL/GenBank/DDBJ whole genome shotgun (WGS) entry which is preliminary data.</text>
</comment>
<evidence type="ECO:0008006" key="3">
    <source>
        <dbReference type="Google" id="ProtNLM"/>
    </source>
</evidence>
<gene>
    <name evidence="1" type="ORF">CPB83DRAFT_864610</name>
</gene>
<keyword evidence="2" id="KW-1185">Reference proteome</keyword>
<dbReference type="EMBL" id="MU157950">
    <property type="protein sequence ID" value="KAF9522322.1"/>
    <property type="molecule type" value="Genomic_DNA"/>
</dbReference>
<organism evidence="1 2">
    <name type="scientific">Crepidotus variabilis</name>
    <dbReference type="NCBI Taxonomy" id="179855"/>
    <lineage>
        <taxon>Eukaryota</taxon>
        <taxon>Fungi</taxon>
        <taxon>Dikarya</taxon>
        <taxon>Basidiomycota</taxon>
        <taxon>Agaricomycotina</taxon>
        <taxon>Agaricomycetes</taxon>
        <taxon>Agaricomycetidae</taxon>
        <taxon>Agaricales</taxon>
        <taxon>Agaricineae</taxon>
        <taxon>Crepidotaceae</taxon>
        <taxon>Crepidotus</taxon>
    </lineage>
</organism>
<name>A0A9P6E4F6_9AGAR</name>
<dbReference type="SUPFAM" id="SSF52047">
    <property type="entry name" value="RNI-like"/>
    <property type="match status" value="1"/>
</dbReference>
<dbReference type="Proteomes" id="UP000807306">
    <property type="component" value="Unassembled WGS sequence"/>
</dbReference>
<proteinExistence type="predicted"/>
<dbReference type="OrthoDB" id="3357519at2759"/>
<dbReference type="AlphaFoldDB" id="A0A9P6E4F6"/>
<sequence length="544" mass="62096">MPERKNAGALDPLLKERCDAFIELDVMTADSNITYEEGLRRIGTSESLNSLRDPLHHIPQEIVSRIFEIFYEEKGTPFILCAVCHLWREIALATPKIWRTVRLILTPAVEDSIFMELLKEYVERSGGLGIDICLTWSGNEVMDFSHPFLPAIVEIVRSCASRWNSLELELPLGTLRSLFHDLSVTSPTLRYLKLFPTAFYTDGGELDENEAERSLNLTSISGRLETFDLIPYSEDTDPIVLEEVEVNFSRLTRIAGPGTHVVLAKILRLSPHLKSAKIDIIPSRQTEENIFSLVGEPFTHQSLQHLEFTSMLAYAHPINHFLTEFTFPNLQSLIFEGLFVPECLQLDVMVAFFMKSGQVLGRLDLSRISWTVEELQQILAALPNLEELSFGHTAHMSATKILEAVFDGEMTELPVESKTHTTPSRLPKLCFLEISNGSWKAGDTWDNIRLIEKHIKRNNLVYTKSDSLRLPLLEIELSFNPEHTIPYLECQHLEMFLKLREMSVHLNISYLSRDSDTGEDLIRASVNELEDTCIDQLQRFCTYR</sequence>
<protein>
    <recommendedName>
        <fullName evidence="3">F-box domain-containing protein</fullName>
    </recommendedName>
</protein>
<evidence type="ECO:0000313" key="1">
    <source>
        <dbReference type="EMBL" id="KAF9522322.1"/>
    </source>
</evidence>